<dbReference type="Pfam" id="PF03885">
    <property type="entry name" value="DUF327"/>
    <property type="match status" value="1"/>
</dbReference>
<comment type="caution">
    <text evidence="2">The sequence shown here is derived from an EMBL/GenBank/DDBJ whole genome shotgun (WGS) entry which is preliminary data.</text>
</comment>
<dbReference type="EMBL" id="VSSQ01002532">
    <property type="protein sequence ID" value="MPM15989.1"/>
    <property type="molecule type" value="Genomic_DNA"/>
</dbReference>
<organism evidence="2">
    <name type="scientific">bioreactor metagenome</name>
    <dbReference type="NCBI Taxonomy" id="1076179"/>
    <lineage>
        <taxon>unclassified sequences</taxon>
        <taxon>metagenomes</taxon>
        <taxon>ecological metagenomes</taxon>
    </lineage>
</organism>
<feature type="compositionally biased region" description="Polar residues" evidence="1">
    <location>
        <begin position="1"/>
        <end position="20"/>
    </location>
</feature>
<proteinExistence type="predicted"/>
<name>A0A644XIS1_9ZZZZ</name>
<evidence type="ECO:0008006" key="3">
    <source>
        <dbReference type="Google" id="ProtNLM"/>
    </source>
</evidence>
<dbReference type="AlphaFoldDB" id="A0A644XIS1"/>
<evidence type="ECO:0000313" key="2">
    <source>
        <dbReference type="EMBL" id="MPM15989.1"/>
    </source>
</evidence>
<feature type="region of interest" description="Disordered" evidence="1">
    <location>
        <begin position="1"/>
        <end position="31"/>
    </location>
</feature>
<evidence type="ECO:0000256" key="1">
    <source>
        <dbReference type="SAM" id="MobiDB-lite"/>
    </source>
</evidence>
<accession>A0A644XIS1</accession>
<dbReference type="InterPro" id="IPR024042">
    <property type="entry name" value="TM1646-like_dom_sf"/>
</dbReference>
<reference evidence="2" key="1">
    <citation type="submission" date="2019-08" db="EMBL/GenBank/DDBJ databases">
        <authorList>
            <person name="Kucharzyk K."/>
            <person name="Murdoch R.W."/>
            <person name="Higgins S."/>
            <person name="Loffler F."/>
        </authorList>
    </citation>
    <scope>NUCLEOTIDE SEQUENCE</scope>
</reference>
<dbReference type="InterPro" id="IPR005585">
    <property type="entry name" value="DUF327"/>
</dbReference>
<dbReference type="Gene3D" id="1.20.120.490">
    <property type="entry name" value="Hypothetical protein TM1646-like domain"/>
    <property type="match status" value="1"/>
</dbReference>
<gene>
    <name evidence="2" type="ORF">SDC9_62363</name>
</gene>
<dbReference type="SUPFAM" id="SSF158397">
    <property type="entry name" value="TM1646-like"/>
    <property type="match status" value="1"/>
</dbReference>
<protein>
    <recommendedName>
        <fullName evidence="3">DUF327 domain-containing protein</fullName>
    </recommendedName>
</protein>
<sequence length="149" mass="16916">MAINRIQGSSGSAYGIQQTKGSGGKDAGSSFQQQLSGQLAEDYRQRLEEILRDLDSQATAILERADLVKFEQYRARISQLLGELVQNGYRTKSERILSFRGSQRTYYSIHIIDQKLETLAKELVDRNLEQLTFLSRVDEIRGLIMDLLS</sequence>